<proteinExistence type="inferred from homology"/>
<evidence type="ECO:0000313" key="4">
    <source>
        <dbReference type="Proteomes" id="UP000238605"/>
    </source>
</evidence>
<dbReference type="CDD" id="cd00293">
    <property type="entry name" value="USP-like"/>
    <property type="match status" value="1"/>
</dbReference>
<keyword evidence="4" id="KW-1185">Reference proteome</keyword>
<dbReference type="RefSeq" id="WP_104301012.1">
    <property type="nucleotide sequence ID" value="NZ_PSNX01000003.1"/>
</dbReference>
<dbReference type="InterPro" id="IPR014729">
    <property type="entry name" value="Rossmann-like_a/b/a_fold"/>
</dbReference>
<feature type="domain" description="UspA" evidence="2">
    <location>
        <begin position="6"/>
        <end position="150"/>
    </location>
</feature>
<accession>A0A2S5SX91</accession>
<reference evidence="3 4" key="1">
    <citation type="submission" date="2018-02" db="EMBL/GenBank/DDBJ databases">
        <title>Reclassifiation of [Polyangium] brachysporum DSM 7029 as Guopingzhaonella breviflexa gen. nov., sp. nov., a member of the family Comamonadaceae.</title>
        <authorList>
            <person name="Tang B."/>
        </authorList>
    </citation>
    <scope>NUCLEOTIDE SEQUENCE [LARGE SCALE GENOMIC DNA]</scope>
    <source>
        <strain evidence="3 4">BCRC 80649</strain>
    </source>
</reference>
<dbReference type="Pfam" id="PF00582">
    <property type="entry name" value="Usp"/>
    <property type="match status" value="1"/>
</dbReference>
<dbReference type="PANTHER" id="PTHR46268:SF6">
    <property type="entry name" value="UNIVERSAL STRESS PROTEIN UP12"/>
    <property type="match status" value="1"/>
</dbReference>
<comment type="caution">
    <text evidence="3">The sequence shown here is derived from an EMBL/GenBank/DDBJ whole genome shotgun (WGS) entry which is preliminary data.</text>
</comment>
<dbReference type="InterPro" id="IPR006016">
    <property type="entry name" value="UspA"/>
</dbReference>
<name>A0A2S5SX91_9BURK</name>
<sequence>MDACFSHILVATDGSERADKALALAVKMARERPGTRLSAILVVHDFSTADFLEVVSTMRTDFEQLRQQLADKGRERLFGLLRPHAVALPIDPIVEVSDAPHAAILATARRLGADLIVMASRGHGPAASALLGSQTQKVLAEADVPVLVVR</sequence>
<dbReference type="EMBL" id="PSNX01000003">
    <property type="protein sequence ID" value="PPE67228.1"/>
    <property type="molecule type" value="Genomic_DNA"/>
</dbReference>
<gene>
    <name evidence="3" type="ORF">C1704_03385</name>
</gene>
<dbReference type="InterPro" id="IPR006015">
    <property type="entry name" value="Universal_stress_UspA"/>
</dbReference>
<organism evidence="3 4">
    <name type="scientific">Caldimonas caldifontis</name>
    <dbReference type="NCBI Taxonomy" id="1452508"/>
    <lineage>
        <taxon>Bacteria</taxon>
        <taxon>Pseudomonadati</taxon>
        <taxon>Pseudomonadota</taxon>
        <taxon>Betaproteobacteria</taxon>
        <taxon>Burkholderiales</taxon>
        <taxon>Sphaerotilaceae</taxon>
        <taxon>Caldimonas</taxon>
    </lineage>
</organism>
<evidence type="ECO:0000259" key="2">
    <source>
        <dbReference type="Pfam" id="PF00582"/>
    </source>
</evidence>
<protein>
    <recommendedName>
        <fullName evidence="2">UspA domain-containing protein</fullName>
    </recommendedName>
</protein>
<dbReference type="Proteomes" id="UP000238605">
    <property type="component" value="Unassembled WGS sequence"/>
</dbReference>
<dbReference type="OrthoDB" id="9792500at2"/>
<evidence type="ECO:0000256" key="1">
    <source>
        <dbReference type="ARBA" id="ARBA00008791"/>
    </source>
</evidence>
<evidence type="ECO:0000313" key="3">
    <source>
        <dbReference type="EMBL" id="PPE67228.1"/>
    </source>
</evidence>
<dbReference type="Gene3D" id="3.40.50.620">
    <property type="entry name" value="HUPs"/>
    <property type="match status" value="1"/>
</dbReference>
<dbReference type="PRINTS" id="PR01438">
    <property type="entry name" value="UNVRSLSTRESS"/>
</dbReference>
<comment type="similarity">
    <text evidence="1">Belongs to the universal stress protein A family.</text>
</comment>
<dbReference type="PANTHER" id="PTHR46268">
    <property type="entry name" value="STRESS RESPONSE PROTEIN NHAX"/>
    <property type="match status" value="1"/>
</dbReference>
<dbReference type="AlphaFoldDB" id="A0A2S5SX91"/>
<dbReference type="SUPFAM" id="SSF52402">
    <property type="entry name" value="Adenine nucleotide alpha hydrolases-like"/>
    <property type="match status" value="1"/>
</dbReference>